<proteinExistence type="predicted"/>
<evidence type="ECO:0000313" key="2">
    <source>
        <dbReference type="EMBL" id="CAK9103605.1"/>
    </source>
</evidence>
<keyword evidence="3" id="KW-1185">Reference proteome</keyword>
<feature type="compositionally biased region" description="Basic and acidic residues" evidence="1">
    <location>
        <begin position="54"/>
        <end position="63"/>
    </location>
</feature>
<dbReference type="EMBL" id="CAXAMM010042217">
    <property type="protein sequence ID" value="CAK9103605.1"/>
    <property type="molecule type" value="Genomic_DNA"/>
</dbReference>
<evidence type="ECO:0000256" key="1">
    <source>
        <dbReference type="SAM" id="MobiDB-lite"/>
    </source>
</evidence>
<feature type="region of interest" description="Disordered" evidence="1">
    <location>
        <begin position="1"/>
        <end position="74"/>
    </location>
</feature>
<reference evidence="2 3" key="1">
    <citation type="submission" date="2024-02" db="EMBL/GenBank/DDBJ databases">
        <authorList>
            <person name="Chen Y."/>
            <person name="Shah S."/>
            <person name="Dougan E. K."/>
            <person name="Thang M."/>
            <person name="Chan C."/>
        </authorList>
    </citation>
    <scope>NUCLEOTIDE SEQUENCE [LARGE SCALE GENOMIC DNA]</scope>
</reference>
<sequence length="225" mass="25811">MARRGWQDSWPVKEEWEDSRWNSHCKKEPPKPDSPPIQATKQLSNKNNPPKTELPAEKRRRVEANASSASGSQADVKLPWDHRIGMDLNKKAPKKTVHNFLARYNCRPMKKGEDYSYTTRPSPGGFVGALHVPSWNDNVVYEGEEREDENEAERSAAEAFISDPEVIAAANRLPPPVGFIENELRKQMISNNQRPCYRAIFQKSHQYYLTYRERGCDNVLWSGNA</sequence>
<evidence type="ECO:0000313" key="3">
    <source>
        <dbReference type="Proteomes" id="UP001642464"/>
    </source>
</evidence>
<feature type="compositionally biased region" description="Polar residues" evidence="1">
    <location>
        <begin position="37"/>
        <end position="50"/>
    </location>
</feature>
<name>A0ABP0RSH8_9DINO</name>
<feature type="compositionally biased region" description="Basic and acidic residues" evidence="1">
    <location>
        <begin position="11"/>
        <end position="31"/>
    </location>
</feature>
<organism evidence="2 3">
    <name type="scientific">Durusdinium trenchii</name>
    <dbReference type="NCBI Taxonomy" id="1381693"/>
    <lineage>
        <taxon>Eukaryota</taxon>
        <taxon>Sar</taxon>
        <taxon>Alveolata</taxon>
        <taxon>Dinophyceae</taxon>
        <taxon>Suessiales</taxon>
        <taxon>Symbiodiniaceae</taxon>
        <taxon>Durusdinium</taxon>
    </lineage>
</organism>
<protein>
    <submittedName>
        <fullName evidence="2">Annexin A6</fullName>
    </submittedName>
</protein>
<accession>A0ABP0RSH8</accession>
<dbReference type="Proteomes" id="UP001642464">
    <property type="component" value="Unassembled WGS sequence"/>
</dbReference>
<comment type="caution">
    <text evidence="2">The sequence shown here is derived from an EMBL/GenBank/DDBJ whole genome shotgun (WGS) entry which is preliminary data.</text>
</comment>
<gene>
    <name evidence="2" type="ORF">SCF082_LOCUS48386</name>
</gene>